<feature type="domain" description="Glutaminase A N-terminal" evidence="2">
    <location>
        <begin position="420"/>
        <end position="572"/>
    </location>
</feature>
<gene>
    <name evidence="3" type="ORF">FH972_024625</name>
</gene>
<feature type="domain" description="Glutaminase A N-terminal" evidence="2">
    <location>
        <begin position="252"/>
        <end position="368"/>
    </location>
</feature>
<dbReference type="Pfam" id="PF17168">
    <property type="entry name" value="DUF5127"/>
    <property type="match status" value="2"/>
</dbReference>
<dbReference type="Pfam" id="PF16335">
    <property type="entry name" value="GtaA_6_Hairpin"/>
    <property type="match status" value="1"/>
</dbReference>
<evidence type="ECO:0000313" key="3">
    <source>
        <dbReference type="EMBL" id="KAB8360892.1"/>
    </source>
</evidence>
<dbReference type="OrthoDB" id="3918848at2759"/>
<evidence type="ECO:0000259" key="2">
    <source>
        <dbReference type="Pfam" id="PF17168"/>
    </source>
</evidence>
<sequence length="929" mass="101525">MPLRRQPPTVLPGSSSTISLSVLPNPTLPPLLQLRSPLSSHLRPRALNLRLYPRPAPETGITATNVGLASAPPRTHANNAFGLHALMLLRARASLASPQSTPPHHHARLTIALFQRHHLPHLVRPLPAAACGAAARSGTPVAVMLFSPLVPVVASLASLASAASSFSPARPPAIPLAVKSPYLSAYQAAGLDGGNGGYLAGQFPTFWAGSSLGWAGLIRVDGTVFTWLGNPQLSDGSFPPVVNQTSFKYTATKSIFEMNVANAVKMIVTFTSNVDPNDMKRSSLPFSYMDVSVQSLSKKKHNVQLYTDISAEWISGNRSNIAQWNYGVYDGPSTKARRNYHYVQPDEPQLDARQAAPGDGNYVYGTKTDYSGWRTAVPHPSDNVLIAQTTPSRDPVPTSVPQLGDPNVDVADPPGAAAAGGMAYHQIFRQTQQEFSEVADQAEWGDWYYVTDNVAKLTHQSGRDVLVRGQFASKGRLTNAKDSKYRAINDTYPTFAFSKNIGKVGSDAVETTFGISLVQARVMQFAGTGTKLVPQNALWGSYFNSPIDAVGWFFNDFSIARTTSDRLDDKVEGMSIAKAGQNYADITALAYRQTFSALQFSGTPDNPLLWMKEISSDGNINTVDVIFPAMPVYLTINPTYIKLLLEPLFINQEAGRWPYAFSIHDIGSHYPNATGHPDGDAEQQPLEECGNMIIMSLAYAQRAKDTAYLSKHYKILKQWNQYLIEEALIPADQISTDDFAGSLANQTNLAIKGIIGISAMAQIANLTGHTKDYNNFTKISKSYVKQWQKLGLNTDARPPHSTLAYGMPDTHGLLYNIYSDKLLKLNLVPQSVFDMQSAFYPTISGKYGVPLDTRHSYTKADWEIWAGSVASQDTLDFFVKKIRTWIGETPTNRAFTDIYDVDTGEFATGVYFINRPVIGGVWAPLALDT</sequence>
<feature type="domain" description="Glutaminase A central" evidence="1">
    <location>
        <begin position="580"/>
        <end position="924"/>
    </location>
</feature>
<protein>
    <recommendedName>
        <fullName evidence="5">Glutaminase</fullName>
    </recommendedName>
</protein>
<evidence type="ECO:0000259" key="1">
    <source>
        <dbReference type="Pfam" id="PF16335"/>
    </source>
</evidence>
<proteinExistence type="predicted"/>
<dbReference type="EMBL" id="VIBQ01000017">
    <property type="protein sequence ID" value="KAB8360892.1"/>
    <property type="molecule type" value="Genomic_DNA"/>
</dbReference>
<evidence type="ECO:0000313" key="4">
    <source>
        <dbReference type="Proteomes" id="UP000327013"/>
    </source>
</evidence>
<dbReference type="AlphaFoldDB" id="A0A5N6KZ22"/>
<keyword evidence="4" id="KW-1185">Reference proteome</keyword>
<comment type="caution">
    <text evidence="3">The sequence shown here is derived from an EMBL/GenBank/DDBJ whole genome shotgun (WGS) entry which is preliminary data.</text>
</comment>
<dbReference type="InterPro" id="IPR033433">
    <property type="entry name" value="GtaA_N"/>
</dbReference>
<dbReference type="InterPro" id="IPR052743">
    <property type="entry name" value="Glutaminase_GtaA"/>
</dbReference>
<organism evidence="3 4">
    <name type="scientific">Carpinus fangiana</name>
    <dbReference type="NCBI Taxonomy" id="176857"/>
    <lineage>
        <taxon>Eukaryota</taxon>
        <taxon>Viridiplantae</taxon>
        <taxon>Streptophyta</taxon>
        <taxon>Embryophyta</taxon>
        <taxon>Tracheophyta</taxon>
        <taxon>Spermatophyta</taxon>
        <taxon>Magnoliopsida</taxon>
        <taxon>eudicotyledons</taxon>
        <taxon>Gunneridae</taxon>
        <taxon>Pentapetalae</taxon>
        <taxon>rosids</taxon>
        <taxon>fabids</taxon>
        <taxon>Fagales</taxon>
        <taxon>Betulaceae</taxon>
        <taxon>Carpinus</taxon>
    </lineage>
</organism>
<dbReference type="Proteomes" id="UP000327013">
    <property type="component" value="Unassembled WGS sequence"/>
</dbReference>
<name>A0A5N6KZ22_9ROSI</name>
<dbReference type="PANTHER" id="PTHR31987:SF1">
    <property type="entry name" value="GLUTAMINASE A"/>
    <property type="match status" value="1"/>
</dbReference>
<accession>A0A5N6KZ22</accession>
<dbReference type="PANTHER" id="PTHR31987">
    <property type="entry name" value="GLUTAMINASE A-RELATED"/>
    <property type="match status" value="1"/>
</dbReference>
<reference evidence="3 4" key="1">
    <citation type="submission" date="2019-06" db="EMBL/GenBank/DDBJ databases">
        <title>A chromosomal-level reference genome of Carpinus fangiana (Coryloideae, Betulaceae).</title>
        <authorList>
            <person name="Yang X."/>
            <person name="Wang Z."/>
            <person name="Zhang L."/>
            <person name="Hao G."/>
            <person name="Liu J."/>
            <person name="Yang Y."/>
        </authorList>
    </citation>
    <scope>NUCLEOTIDE SEQUENCE [LARGE SCALE GENOMIC DNA]</scope>
    <source>
        <strain evidence="3">Cfa_2016G</strain>
        <tissue evidence="3">Leaf</tissue>
    </source>
</reference>
<evidence type="ECO:0008006" key="5">
    <source>
        <dbReference type="Google" id="ProtNLM"/>
    </source>
</evidence>
<dbReference type="InterPro" id="IPR032514">
    <property type="entry name" value="GtaA_central"/>
</dbReference>